<accession>A0A1L7XTW4</accession>
<dbReference type="SUPFAM" id="SSF50729">
    <property type="entry name" value="PH domain-like"/>
    <property type="match status" value="1"/>
</dbReference>
<feature type="region of interest" description="Disordered" evidence="1">
    <location>
        <begin position="1"/>
        <end position="59"/>
    </location>
</feature>
<feature type="compositionally biased region" description="Low complexity" evidence="1">
    <location>
        <begin position="301"/>
        <end position="310"/>
    </location>
</feature>
<dbReference type="SMART" id="SM00233">
    <property type="entry name" value="PH"/>
    <property type="match status" value="1"/>
</dbReference>
<protein>
    <recommendedName>
        <fullName evidence="2">PH domain-containing protein</fullName>
    </recommendedName>
</protein>
<dbReference type="STRING" id="576137.A0A1L7XTW4"/>
<evidence type="ECO:0000313" key="4">
    <source>
        <dbReference type="Proteomes" id="UP000184330"/>
    </source>
</evidence>
<proteinExistence type="predicted"/>
<evidence type="ECO:0000259" key="2">
    <source>
        <dbReference type="PROSITE" id="PS50003"/>
    </source>
</evidence>
<dbReference type="InterPro" id="IPR001849">
    <property type="entry name" value="PH_domain"/>
</dbReference>
<feature type="region of interest" description="Disordered" evidence="1">
    <location>
        <begin position="301"/>
        <end position="388"/>
    </location>
</feature>
<feature type="compositionally biased region" description="Polar residues" evidence="1">
    <location>
        <begin position="363"/>
        <end position="383"/>
    </location>
</feature>
<dbReference type="OrthoDB" id="5865767at2759"/>
<feature type="compositionally biased region" description="Basic and acidic residues" evidence="1">
    <location>
        <begin position="35"/>
        <end position="46"/>
    </location>
</feature>
<evidence type="ECO:0000313" key="3">
    <source>
        <dbReference type="EMBL" id="CZR68476.1"/>
    </source>
</evidence>
<name>A0A1L7XTW4_9HELO</name>
<feature type="compositionally biased region" description="Low complexity" evidence="1">
    <location>
        <begin position="317"/>
        <end position="357"/>
    </location>
</feature>
<dbReference type="PROSITE" id="PS50003">
    <property type="entry name" value="PH_DOMAIN"/>
    <property type="match status" value="1"/>
</dbReference>
<dbReference type="PANTHER" id="PTHR37283:SF1">
    <property type="entry name" value="PH DOMAIN-CONTAINING PROTEIN YHR131C"/>
    <property type="match status" value="1"/>
</dbReference>
<feature type="domain" description="PH" evidence="2">
    <location>
        <begin position="98"/>
        <end position="215"/>
    </location>
</feature>
<keyword evidence="4" id="KW-1185">Reference proteome</keyword>
<reference evidence="3 4" key="1">
    <citation type="submission" date="2016-03" db="EMBL/GenBank/DDBJ databases">
        <authorList>
            <person name="Ploux O."/>
        </authorList>
    </citation>
    <scope>NUCLEOTIDE SEQUENCE [LARGE SCALE GENOMIC DNA]</scope>
    <source>
        <strain evidence="3 4">UAMH 11012</strain>
    </source>
</reference>
<dbReference type="Proteomes" id="UP000184330">
    <property type="component" value="Unassembled WGS sequence"/>
</dbReference>
<gene>
    <name evidence="3" type="ORF">PAC_18375</name>
</gene>
<dbReference type="Gene3D" id="2.30.29.30">
    <property type="entry name" value="Pleckstrin-homology domain (PH domain)/Phosphotyrosine-binding domain (PTB)"/>
    <property type="match status" value="1"/>
</dbReference>
<evidence type="ECO:0000256" key="1">
    <source>
        <dbReference type="SAM" id="MobiDB-lite"/>
    </source>
</evidence>
<feature type="compositionally biased region" description="Polar residues" evidence="1">
    <location>
        <begin position="16"/>
        <end position="34"/>
    </location>
</feature>
<dbReference type="PANTHER" id="PTHR37283">
    <property type="entry name" value="PH DOMAIN-CONTAINING PROTEIN YHR131C"/>
    <property type="match status" value="1"/>
</dbReference>
<dbReference type="InterPro" id="IPR011993">
    <property type="entry name" value="PH-like_dom_sf"/>
</dbReference>
<sequence length="483" mass="53459">MVQEESSGSHVAASGAISSARRQSIDTSRQSSARHSMDEYYQREGISEPPEPPPNYDALLESPTLRRRFNIQPREDEGREVLPQYSCEISVQSVFLKKMELEGAVHKAQDRNWYKVLATLQGTALSFYKYQKPGMFSSARDASGKKTGPDFPPGLKRGQFLRSYNLQHADVGIAADYLKKRYVIRVRAEADQFLLSCHKIETFVLWLQSLFAAIDLAPPLDDREIPRDLSIPRRTRRRVARAGFSDAPANTALVQEQEEIISTQFPSLTVAETQASGSGAEVSRPATIADQDDMIEELESISSSPAISRPASPPSASPSTTDSSPTTTSSSLPSTTPSTPNPTSTSTNPPPRSSLLSRARHAMSSSPYLSSTTPNAPNPNITSDGKWRPQHQWTHFYDMMYAKRCMAVLTHRSPRKSNFVVMKGKRWVVDWATGKLEREGPPDYGEVVGAERVERSQRSMAGRIGGKAGDQEGVMVVQREVRV</sequence>
<dbReference type="AlphaFoldDB" id="A0A1L7XTW4"/>
<dbReference type="EMBL" id="FJOG01000055">
    <property type="protein sequence ID" value="CZR68476.1"/>
    <property type="molecule type" value="Genomic_DNA"/>
</dbReference>
<organism evidence="3 4">
    <name type="scientific">Phialocephala subalpina</name>
    <dbReference type="NCBI Taxonomy" id="576137"/>
    <lineage>
        <taxon>Eukaryota</taxon>
        <taxon>Fungi</taxon>
        <taxon>Dikarya</taxon>
        <taxon>Ascomycota</taxon>
        <taxon>Pezizomycotina</taxon>
        <taxon>Leotiomycetes</taxon>
        <taxon>Helotiales</taxon>
        <taxon>Mollisiaceae</taxon>
        <taxon>Phialocephala</taxon>
        <taxon>Phialocephala fortinii species complex</taxon>
    </lineage>
</organism>